<organism evidence="3 4">
    <name type="scientific">Aquibaculum arenosum</name>
    <dbReference type="NCBI Taxonomy" id="3032591"/>
    <lineage>
        <taxon>Bacteria</taxon>
        <taxon>Pseudomonadati</taxon>
        <taxon>Pseudomonadota</taxon>
        <taxon>Alphaproteobacteria</taxon>
        <taxon>Rhodospirillales</taxon>
        <taxon>Rhodovibrionaceae</taxon>
        <taxon>Aquibaculum</taxon>
    </lineage>
</organism>
<dbReference type="InterPro" id="IPR036596">
    <property type="entry name" value="Cyt-C_aa3_sf"/>
</dbReference>
<dbReference type="RefSeq" id="WP_275821682.1">
    <property type="nucleotide sequence ID" value="NZ_JARHUD010000004.1"/>
</dbReference>
<proteinExistence type="predicted"/>
<name>A0ABT5YM01_9PROT</name>
<gene>
    <name evidence="3" type="ORF">P2G67_07725</name>
</gene>
<dbReference type="Pfam" id="PF07835">
    <property type="entry name" value="COX4_pro_2"/>
    <property type="match status" value="1"/>
</dbReference>
<dbReference type="Gene3D" id="1.20.5.160">
    <property type="entry name" value="Bacterial aa3 type cytochrome c oxidase subunit IV"/>
    <property type="match status" value="1"/>
</dbReference>
<sequence length="40" mass="4403">MTDDRMLQDHKSTYSGFIKFSTAGAVIVAVVLILMALFLV</sequence>
<feature type="domain" description="Cytochrome c oxidase subunit IV bacterial aa3 type" evidence="2">
    <location>
        <begin position="9"/>
        <end position="39"/>
    </location>
</feature>
<keyword evidence="1" id="KW-1133">Transmembrane helix</keyword>
<keyword evidence="1" id="KW-0472">Membrane</keyword>
<evidence type="ECO:0000259" key="2">
    <source>
        <dbReference type="Pfam" id="PF07835"/>
    </source>
</evidence>
<protein>
    <submittedName>
        <fullName evidence="3">Aa3-type cytochrome c oxidase subunit IV</fullName>
    </submittedName>
</protein>
<reference evidence="3 4" key="1">
    <citation type="submission" date="2023-03" db="EMBL/GenBank/DDBJ databases">
        <title>Fodinicurvata sp. CAU 1616 isolated from sea sendiment.</title>
        <authorList>
            <person name="Kim W."/>
        </authorList>
    </citation>
    <scope>NUCLEOTIDE SEQUENCE [LARGE SCALE GENOMIC DNA]</scope>
    <source>
        <strain evidence="3 4">CAU 1616</strain>
    </source>
</reference>
<comment type="caution">
    <text evidence="3">The sequence shown here is derived from an EMBL/GenBank/DDBJ whole genome shotgun (WGS) entry which is preliminary data.</text>
</comment>
<evidence type="ECO:0000313" key="4">
    <source>
        <dbReference type="Proteomes" id="UP001215503"/>
    </source>
</evidence>
<feature type="transmembrane region" description="Helical" evidence="1">
    <location>
        <begin position="20"/>
        <end position="39"/>
    </location>
</feature>
<keyword evidence="1" id="KW-0812">Transmembrane</keyword>
<evidence type="ECO:0000313" key="3">
    <source>
        <dbReference type="EMBL" id="MDF2095861.1"/>
    </source>
</evidence>
<dbReference type="Proteomes" id="UP001215503">
    <property type="component" value="Unassembled WGS sequence"/>
</dbReference>
<dbReference type="InterPro" id="IPR012422">
    <property type="entry name" value="Cyt_c_oxidase_su4_bac-aa3"/>
</dbReference>
<dbReference type="EMBL" id="JARHUD010000004">
    <property type="protein sequence ID" value="MDF2095861.1"/>
    <property type="molecule type" value="Genomic_DNA"/>
</dbReference>
<evidence type="ECO:0000256" key="1">
    <source>
        <dbReference type="SAM" id="Phobius"/>
    </source>
</evidence>
<keyword evidence="4" id="KW-1185">Reference proteome</keyword>
<accession>A0ABT5YM01</accession>
<dbReference type="SUPFAM" id="SSF81469">
    <property type="entry name" value="Bacterial aa3 type cytochrome c oxidase subunit IV"/>
    <property type="match status" value="1"/>
</dbReference>